<protein>
    <submittedName>
        <fullName evidence="2">Uncharacterized protein</fullName>
    </submittedName>
</protein>
<reference evidence="2 3" key="1">
    <citation type="journal article" date="2015" name="Genome Biol.">
        <title>Comparative genomics of Steinernema reveals deeply conserved gene regulatory networks.</title>
        <authorList>
            <person name="Dillman A.R."/>
            <person name="Macchietto M."/>
            <person name="Porter C.F."/>
            <person name="Rogers A."/>
            <person name="Williams B."/>
            <person name="Antoshechkin I."/>
            <person name="Lee M.M."/>
            <person name="Goodwin Z."/>
            <person name="Lu X."/>
            <person name="Lewis E.E."/>
            <person name="Goodrich-Blair H."/>
            <person name="Stock S.P."/>
            <person name="Adams B.J."/>
            <person name="Sternberg P.W."/>
            <person name="Mortazavi A."/>
        </authorList>
    </citation>
    <scope>NUCLEOTIDE SEQUENCE [LARGE SCALE GENOMIC DNA]</scope>
    <source>
        <strain evidence="2 3">ALL</strain>
    </source>
</reference>
<dbReference type="Proteomes" id="UP000298663">
    <property type="component" value="Unassembled WGS sequence"/>
</dbReference>
<keyword evidence="1" id="KW-0812">Transmembrane</keyword>
<feature type="transmembrane region" description="Helical" evidence="1">
    <location>
        <begin position="26"/>
        <end position="50"/>
    </location>
</feature>
<name>A0A4U5NXS0_STECR</name>
<reference evidence="2 3" key="2">
    <citation type="journal article" date="2019" name="G3 (Bethesda)">
        <title>Hybrid Assembly of the Genome of the Entomopathogenic Nematode Steinernema carpocapsae Identifies the X-Chromosome.</title>
        <authorList>
            <person name="Serra L."/>
            <person name="Macchietto M."/>
            <person name="Macias-Munoz A."/>
            <person name="McGill C.J."/>
            <person name="Rodriguez I.M."/>
            <person name="Rodriguez B."/>
            <person name="Murad R."/>
            <person name="Mortazavi A."/>
        </authorList>
    </citation>
    <scope>NUCLEOTIDE SEQUENCE [LARGE SCALE GENOMIC DNA]</scope>
    <source>
        <strain evidence="2 3">ALL</strain>
    </source>
</reference>
<comment type="caution">
    <text evidence="2">The sequence shown here is derived from an EMBL/GenBank/DDBJ whole genome shotgun (WGS) entry which is preliminary data.</text>
</comment>
<organism evidence="2 3">
    <name type="scientific">Steinernema carpocapsae</name>
    <name type="common">Entomopathogenic nematode</name>
    <dbReference type="NCBI Taxonomy" id="34508"/>
    <lineage>
        <taxon>Eukaryota</taxon>
        <taxon>Metazoa</taxon>
        <taxon>Ecdysozoa</taxon>
        <taxon>Nematoda</taxon>
        <taxon>Chromadorea</taxon>
        <taxon>Rhabditida</taxon>
        <taxon>Tylenchina</taxon>
        <taxon>Panagrolaimomorpha</taxon>
        <taxon>Strongyloidoidea</taxon>
        <taxon>Steinernematidae</taxon>
        <taxon>Steinernema</taxon>
    </lineage>
</organism>
<dbReference type="EMBL" id="AZBU02000003">
    <property type="protein sequence ID" value="TKR88084.1"/>
    <property type="molecule type" value="Genomic_DNA"/>
</dbReference>
<keyword evidence="1" id="KW-1133">Transmembrane helix</keyword>
<keyword evidence="3" id="KW-1185">Reference proteome</keyword>
<gene>
    <name evidence="2" type="ORF">L596_012379</name>
</gene>
<sequence length="118" mass="13425">MFSVCGCCVSNSRISLFFQKPKFTPFFSVCLSSKTHFVLLSFLFFVSVLLRTSPNPLIFRPKTRFSHRPSIFLAVSHDRSPTTLPARTLFITFVLIIANPNLLSFYTRQIGVLSPTCR</sequence>
<evidence type="ECO:0000313" key="3">
    <source>
        <dbReference type="Proteomes" id="UP000298663"/>
    </source>
</evidence>
<proteinExistence type="predicted"/>
<keyword evidence="1" id="KW-0472">Membrane</keyword>
<evidence type="ECO:0000313" key="2">
    <source>
        <dbReference type="EMBL" id="TKR88084.1"/>
    </source>
</evidence>
<dbReference type="AlphaFoldDB" id="A0A4U5NXS0"/>
<evidence type="ECO:0000256" key="1">
    <source>
        <dbReference type="SAM" id="Phobius"/>
    </source>
</evidence>
<accession>A0A4U5NXS0</accession>